<dbReference type="Pfam" id="PF00535">
    <property type="entry name" value="Glycos_transf_2"/>
    <property type="match status" value="1"/>
</dbReference>
<evidence type="ECO:0000313" key="3">
    <source>
        <dbReference type="Proteomes" id="UP000215027"/>
    </source>
</evidence>
<dbReference type="RefSeq" id="WP_157912779.1">
    <property type="nucleotide sequence ID" value="NZ_LN890655.1"/>
</dbReference>
<keyword evidence="3" id="KW-1185">Reference proteome</keyword>
<accession>A0A170PDD2</accession>
<evidence type="ECO:0000313" key="2">
    <source>
        <dbReference type="EMBL" id="CUS01963.2"/>
    </source>
</evidence>
<organism evidence="2 3">
    <name type="scientific">Candidatus Promineifilum breve</name>
    <dbReference type="NCBI Taxonomy" id="1806508"/>
    <lineage>
        <taxon>Bacteria</taxon>
        <taxon>Bacillati</taxon>
        <taxon>Chloroflexota</taxon>
        <taxon>Ardenticatenia</taxon>
        <taxon>Candidatus Promineifilales</taxon>
        <taxon>Candidatus Promineifilaceae</taxon>
        <taxon>Candidatus Promineifilum</taxon>
    </lineage>
</organism>
<dbReference type="Proteomes" id="UP000215027">
    <property type="component" value="Chromosome I"/>
</dbReference>
<gene>
    <name evidence="2" type="ORF">CFX0092_A0082</name>
</gene>
<proteinExistence type="predicted"/>
<reference evidence="2" key="1">
    <citation type="submission" date="2016-01" db="EMBL/GenBank/DDBJ databases">
        <authorList>
            <person name="Mcilroy J.S."/>
            <person name="Karst M S."/>
            <person name="Albertsen M."/>
        </authorList>
    </citation>
    <scope>NUCLEOTIDE SEQUENCE</scope>
    <source>
        <strain evidence="2">Cfx-K</strain>
    </source>
</reference>
<name>A0A170PDD2_9CHLR</name>
<protein>
    <recommendedName>
        <fullName evidence="1">Glycosyltransferase 2-like domain-containing protein</fullName>
    </recommendedName>
</protein>
<dbReference type="AlphaFoldDB" id="A0A170PDD2"/>
<sequence>MNISACITSYNQSRYLVEAIESVLAQTLPPAEILIVDDASSDDSPAIIAAYAARYPGLIRPILRERNQGVAATFNEGLESASGDYLSYLAGDDRWLPAKLERETQRLTAADRPDAVFADFYFTTADGSRSYRWAAERRPPEGQLLPHVLARDFPRRTLFRAELVNLRLWRQAGRFDPTFGLYEDWDMKIALAATLRFGYLAEPLSEYRRHGQGLSMADTAAHLAATDHIARKHAALYESLKVSHGAYLNHQLAGWRAHLLRGGARGAALRRAPGFRREAWRLYRQSLRYEARPDLRLLWYLIRGNTHSTPS</sequence>
<dbReference type="PANTHER" id="PTHR22916:SF3">
    <property type="entry name" value="UDP-GLCNAC:BETAGAL BETA-1,3-N-ACETYLGLUCOSAMINYLTRANSFERASE-LIKE PROTEIN 1"/>
    <property type="match status" value="1"/>
</dbReference>
<evidence type="ECO:0000259" key="1">
    <source>
        <dbReference type="Pfam" id="PF00535"/>
    </source>
</evidence>
<feature type="domain" description="Glycosyltransferase 2-like" evidence="1">
    <location>
        <begin position="4"/>
        <end position="131"/>
    </location>
</feature>
<dbReference type="KEGG" id="pbf:CFX0092_A0082"/>
<dbReference type="InterPro" id="IPR029044">
    <property type="entry name" value="Nucleotide-diphossugar_trans"/>
</dbReference>
<dbReference type="PANTHER" id="PTHR22916">
    <property type="entry name" value="GLYCOSYLTRANSFERASE"/>
    <property type="match status" value="1"/>
</dbReference>
<dbReference type="OrthoDB" id="153025at2"/>
<dbReference type="Gene3D" id="3.90.550.10">
    <property type="entry name" value="Spore Coat Polysaccharide Biosynthesis Protein SpsA, Chain A"/>
    <property type="match status" value="1"/>
</dbReference>
<dbReference type="InterPro" id="IPR001173">
    <property type="entry name" value="Glyco_trans_2-like"/>
</dbReference>
<dbReference type="EMBL" id="LN890655">
    <property type="protein sequence ID" value="CUS01963.2"/>
    <property type="molecule type" value="Genomic_DNA"/>
</dbReference>
<dbReference type="SUPFAM" id="SSF53448">
    <property type="entry name" value="Nucleotide-diphospho-sugar transferases"/>
    <property type="match status" value="1"/>
</dbReference>
<dbReference type="GO" id="GO:0016758">
    <property type="term" value="F:hexosyltransferase activity"/>
    <property type="evidence" value="ECO:0007669"/>
    <property type="project" value="UniProtKB-ARBA"/>
</dbReference>